<evidence type="ECO:0000313" key="1">
    <source>
        <dbReference type="EMBL" id="TBO54572.1"/>
    </source>
</evidence>
<name>A0A4Q9HIV9_STRKA</name>
<accession>A0A4Q9HIV9</accession>
<gene>
    <name evidence="1" type="ORF">EYS09_37825</name>
</gene>
<sequence length="60" mass="7008">MRIDEALVRRLLAEQFPRWAELPLAPVPSPGVDNVTYRLGEEMSVRLPRYSRWAGQVERE</sequence>
<dbReference type="EMBL" id="SIXH01000808">
    <property type="protein sequence ID" value="TBO54572.1"/>
    <property type="molecule type" value="Genomic_DNA"/>
</dbReference>
<dbReference type="Gene3D" id="3.30.200.20">
    <property type="entry name" value="Phosphorylase Kinase, domain 1"/>
    <property type="match status" value="1"/>
</dbReference>
<protein>
    <submittedName>
        <fullName evidence="1">Phosphotransferase</fullName>
    </submittedName>
</protein>
<organism evidence="1 2">
    <name type="scientific">Streptomyces kasugaensis</name>
    <dbReference type="NCBI Taxonomy" id="1946"/>
    <lineage>
        <taxon>Bacteria</taxon>
        <taxon>Bacillati</taxon>
        <taxon>Actinomycetota</taxon>
        <taxon>Actinomycetes</taxon>
        <taxon>Kitasatosporales</taxon>
        <taxon>Streptomycetaceae</taxon>
        <taxon>Streptomyces</taxon>
    </lineage>
</organism>
<keyword evidence="2" id="KW-1185">Reference proteome</keyword>
<dbReference type="AlphaFoldDB" id="A0A4Q9HIV9"/>
<reference evidence="1 2" key="1">
    <citation type="submission" date="2019-02" db="EMBL/GenBank/DDBJ databases">
        <title>Draft Genome Sequence of Streptomyces sp. AM-2504, identified by 16S rRNA comparative analysis as a Streptomyces Kasugaensis strain.</title>
        <authorList>
            <person name="Napolioni V."/>
            <person name="Giuliodori A.M."/>
            <person name="Spurio R."/>
            <person name="Fabbretti A."/>
        </authorList>
    </citation>
    <scope>NUCLEOTIDE SEQUENCE [LARGE SCALE GENOMIC DNA]</scope>
    <source>
        <strain evidence="1 2">AM-2504</strain>
    </source>
</reference>
<proteinExistence type="predicted"/>
<dbReference type="GO" id="GO:0016740">
    <property type="term" value="F:transferase activity"/>
    <property type="evidence" value="ECO:0007669"/>
    <property type="project" value="UniProtKB-KW"/>
</dbReference>
<keyword evidence="1" id="KW-0808">Transferase</keyword>
<feature type="non-terminal residue" evidence="1">
    <location>
        <position position="60"/>
    </location>
</feature>
<comment type="caution">
    <text evidence="1">The sequence shown here is derived from an EMBL/GenBank/DDBJ whole genome shotgun (WGS) entry which is preliminary data.</text>
</comment>
<evidence type="ECO:0000313" key="2">
    <source>
        <dbReference type="Proteomes" id="UP000292452"/>
    </source>
</evidence>
<dbReference type="Proteomes" id="UP000292452">
    <property type="component" value="Unassembled WGS sequence"/>
</dbReference>